<feature type="region of interest" description="Disordered" evidence="1">
    <location>
        <begin position="86"/>
        <end position="109"/>
    </location>
</feature>
<evidence type="ECO:0000313" key="3">
    <source>
        <dbReference type="Proteomes" id="UP000092445"/>
    </source>
</evidence>
<proteinExistence type="predicted"/>
<accession>A0A1B0AC97</accession>
<sequence>MKAHREAKVVQPVKWLEGGEESKLFDAPIELHRAVRTLVANTDKAHRERPRRLEREMLFKSVWYQLTMMRDEERYILRLPSKPPARYRPREYNRGHQGREVGSSSFRPAKQVTSTNRLTYCNKLKHAAIIAAASKTTAPTTVINNQHH</sequence>
<dbReference type="AlphaFoldDB" id="A0A1B0AC97"/>
<dbReference type="VEuPathDB" id="VectorBase:GPAI040928"/>
<reference evidence="3" key="1">
    <citation type="submission" date="2014-03" db="EMBL/GenBank/DDBJ databases">
        <authorList>
            <person name="Aksoy S."/>
            <person name="Warren W."/>
            <person name="Wilson R.K."/>
        </authorList>
    </citation>
    <scope>NUCLEOTIDE SEQUENCE [LARGE SCALE GENOMIC DNA]</scope>
    <source>
        <strain evidence="3">IAEA</strain>
    </source>
</reference>
<organism evidence="2 3">
    <name type="scientific">Glossina pallidipes</name>
    <name type="common">Tsetse fly</name>
    <dbReference type="NCBI Taxonomy" id="7398"/>
    <lineage>
        <taxon>Eukaryota</taxon>
        <taxon>Metazoa</taxon>
        <taxon>Ecdysozoa</taxon>
        <taxon>Arthropoda</taxon>
        <taxon>Hexapoda</taxon>
        <taxon>Insecta</taxon>
        <taxon>Pterygota</taxon>
        <taxon>Neoptera</taxon>
        <taxon>Endopterygota</taxon>
        <taxon>Diptera</taxon>
        <taxon>Brachycera</taxon>
        <taxon>Muscomorpha</taxon>
        <taxon>Hippoboscoidea</taxon>
        <taxon>Glossinidae</taxon>
        <taxon>Glossina</taxon>
    </lineage>
</organism>
<dbReference type="EnsemblMetazoa" id="GPAI040928-RA">
    <property type="protein sequence ID" value="GPAI040928-PA"/>
    <property type="gene ID" value="GPAI040928"/>
</dbReference>
<feature type="compositionally biased region" description="Basic and acidic residues" evidence="1">
    <location>
        <begin position="88"/>
        <end position="99"/>
    </location>
</feature>
<protein>
    <submittedName>
        <fullName evidence="2">Uncharacterized protein</fullName>
    </submittedName>
</protein>
<name>A0A1B0AC97_GLOPL</name>
<reference evidence="2" key="2">
    <citation type="submission" date="2020-05" db="UniProtKB">
        <authorList>
            <consortium name="EnsemblMetazoa"/>
        </authorList>
    </citation>
    <scope>IDENTIFICATION</scope>
    <source>
        <strain evidence="2">IAEA</strain>
    </source>
</reference>
<keyword evidence="3" id="KW-1185">Reference proteome</keyword>
<evidence type="ECO:0000256" key="1">
    <source>
        <dbReference type="SAM" id="MobiDB-lite"/>
    </source>
</evidence>
<evidence type="ECO:0000313" key="2">
    <source>
        <dbReference type="EnsemblMetazoa" id="GPAI040928-PA"/>
    </source>
</evidence>
<dbReference type="Proteomes" id="UP000092445">
    <property type="component" value="Unassembled WGS sequence"/>
</dbReference>